<dbReference type="InterPro" id="IPR028194">
    <property type="entry name" value="CC167"/>
</dbReference>
<feature type="transmembrane region" description="Helical" evidence="1">
    <location>
        <begin position="77"/>
        <end position="97"/>
    </location>
</feature>
<reference evidence="2 3" key="1">
    <citation type="submission" date="2023-03" db="EMBL/GenBank/DDBJ databases">
        <title>Genome insight into feeding habits of ladybird beetles.</title>
        <authorList>
            <person name="Li H.-S."/>
            <person name="Huang Y.-H."/>
            <person name="Pang H."/>
        </authorList>
    </citation>
    <scope>NUCLEOTIDE SEQUENCE [LARGE SCALE GENOMIC DNA]</scope>
    <source>
        <strain evidence="2">SYSU_2023b</strain>
        <tissue evidence="2">Whole body</tissue>
    </source>
</reference>
<accession>A0AAW1UYE6</accession>
<dbReference type="AlphaFoldDB" id="A0AAW1UYE6"/>
<organism evidence="2 3">
    <name type="scientific">Henosepilachna vigintioctopunctata</name>
    <dbReference type="NCBI Taxonomy" id="420089"/>
    <lineage>
        <taxon>Eukaryota</taxon>
        <taxon>Metazoa</taxon>
        <taxon>Ecdysozoa</taxon>
        <taxon>Arthropoda</taxon>
        <taxon>Hexapoda</taxon>
        <taxon>Insecta</taxon>
        <taxon>Pterygota</taxon>
        <taxon>Neoptera</taxon>
        <taxon>Endopterygota</taxon>
        <taxon>Coleoptera</taxon>
        <taxon>Polyphaga</taxon>
        <taxon>Cucujiformia</taxon>
        <taxon>Coccinelloidea</taxon>
        <taxon>Coccinellidae</taxon>
        <taxon>Epilachninae</taxon>
        <taxon>Epilachnini</taxon>
        <taxon>Henosepilachna</taxon>
    </lineage>
</organism>
<comment type="caution">
    <text evidence="2">The sequence shown here is derived from an EMBL/GenBank/DDBJ whole genome shotgun (WGS) entry which is preliminary data.</text>
</comment>
<dbReference type="Proteomes" id="UP001431783">
    <property type="component" value="Unassembled WGS sequence"/>
</dbReference>
<keyword evidence="1" id="KW-0472">Membrane</keyword>
<keyword evidence="1" id="KW-1133">Transmembrane helix</keyword>
<evidence type="ECO:0000313" key="3">
    <source>
        <dbReference type="Proteomes" id="UP001431783"/>
    </source>
</evidence>
<evidence type="ECO:0008006" key="4">
    <source>
        <dbReference type="Google" id="ProtNLM"/>
    </source>
</evidence>
<protein>
    <recommendedName>
        <fullName evidence="4">Coiled-coil domain-containing protein 167</fullName>
    </recommendedName>
</protein>
<evidence type="ECO:0000256" key="1">
    <source>
        <dbReference type="SAM" id="Phobius"/>
    </source>
</evidence>
<gene>
    <name evidence="2" type="ORF">WA026_013738</name>
</gene>
<proteinExistence type="predicted"/>
<keyword evidence="1" id="KW-0812">Transmembrane</keyword>
<dbReference type="EMBL" id="JARQZJ010000097">
    <property type="protein sequence ID" value="KAK9885861.1"/>
    <property type="molecule type" value="Genomic_DNA"/>
</dbReference>
<sequence>MNNMKVANVGCSMMKEISKTEAAIKETLERACKIEEQLKQKKIPPEQQKLMELELQEVKKLLLTNKEILKNLHKHNIGNFFIAGALLLLGLAFFILFQCMRDNF</sequence>
<keyword evidence="3" id="KW-1185">Reference proteome</keyword>
<evidence type="ECO:0000313" key="2">
    <source>
        <dbReference type="EMBL" id="KAK9885861.1"/>
    </source>
</evidence>
<name>A0AAW1UYE6_9CUCU</name>
<dbReference type="Pfam" id="PF15188">
    <property type="entry name" value="CCDC-167"/>
    <property type="match status" value="1"/>
</dbReference>